<evidence type="ECO:0000259" key="2">
    <source>
        <dbReference type="Pfam" id="PF03413"/>
    </source>
</evidence>
<comment type="caution">
    <text evidence="3">The sequence shown here is derived from an EMBL/GenBank/DDBJ whole genome shotgun (WGS) entry which is preliminary data.</text>
</comment>
<dbReference type="InterPro" id="IPR025711">
    <property type="entry name" value="PepSY"/>
</dbReference>
<feature type="domain" description="PepSY" evidence="2">
    <location>
        <begin position="189"/>
        <end position="248"/>
    </location>
</feature>
<dbReference type="Pfam" id="PF03413">
    <property type="entry name" value="PepSY"/>
    <property type="match status" value="3"/>
</dbReference>
<keyword evidence="4" id="KW-1185">Reference proteome</keyword>
<proteinExistence type="predicted"/>
<evidence type="ECO:0000313" key="4">
    <source>
        <dbReference type="Proteomes" id="UP001225034"/>
    </source>
</evidence>
<dbReference type="RefSeq" id="WP_306985505.1">
    <property type="nucleotide sequence ID" value="NZ_JAUSUA010000007.1"/>
</dbReference>
<reference evidence="3 4" key="1">
    <citation type="submission" date="2023-07" db="EMBL/GenBank/DDBJ databases">
        <title>Genomic Encyclopedia of Type Strains, Phase IV (KMG-IV): sequencing the most valuable type-strain genomes for metagenomic binning, comparative biology and taxonomic classification.</title>
        <authorList>
            <person name="Goeker M."/>
        </authorList>
    </citation>
    <scope>NUCLEOTIDE SEQUENCE [LARGE SCALE GENOMIC DNA]</scope>
    <source>
        <strain evidence="3 4">DSM 19154</strain>
    </source>
</reference>
<evidence type="ECO:0000313" key="3">
    <source>
        <dbReference type="EMBL" id="MDQ0208993.1"/>
    </source>
</evidence>
<gene>
    <name evidence="3" type="ORF">J2S05_003817</name>
</gene>
<feature type="domain" description="PepSY" evidence="2">
    <location>
        <begin position="45"/>
        <end position="91"/>
    </location>
</feature>
<organism evidence="3 4">
    <name type="scientific">Alkalicoccobacillus murimartini</name>
    <dbReference type="NCBI Taxonomy" id="171685"/>
    <lineage>
        <taxon>Bacteria</taxon>
        <taxon>Bacillati</taxon>
        <taxon>Bacillota</taxon>
        <taxon>Bacilli</taxon>
        <taxon>Bacillales</taxon>
        <taxon>Bacillaceae</taxon>
        <taxon>Alkalicoccobacillus</taxon>
    </lineage>
</organism>
<feature type="chain" id="PRO_5047218124" evidence="1">
    <location>
        <begin position="24"/>
        <end position="250"/>
    </location>
</feature>
<accession>A0ABT9YN26</accession>
<dbReference type="Gene3D" id="3.10.450.40">
    <property type="match status" value="3"/>
</dbReference>
<protein>
    <submittedName>
        <fullName evidence="3">Membrane protein YkoI</fullName>
    </submittedName>
</protein>
<name>A0ABT9YN26_9BACI</name>
<dbReference type="EMBL" id="JAUSUA010000007">
    <property type="protein sequence ID" value="MDQ0208993.1"/>
    <property type="molecule type" value="Genomic_DNA"/>
</dbReference>
<keyword evidence="1" id="KW-0732">Signal</keyword>
<dbReference type="Proteomes" id="UP001225034">
    <property type="component" value="Unassembled WGS sequence"/>
</dbReference>
<feature type="domain" description="PepSY" evidence="2">
    <location>
        <begin position="116"/>
        <end position="174"/>
    </location>
</feature>
<evidence type="ECO:0000256" key="1">
    <source>
        <dbReference type="SAM" id="SignalP"/>
    </source>
</evidence>
<sequence length="250" mass="26685">MKKPLVLTLAGVLAIGGTSAALASTGGSNQVATEPVLTLQSSNSPITEQDAKKIAEDFIGGKVTDIEKDTDDGVVYYEVEVDLNGEDYDLDILEENGQIIDADGNLLRTDASSSAAISQEDAEAAAKEAVSMDTVIKTDLEIENGQYVYEVEFNVNGDGEDVKVNGETGEIISIDDDFNLVVQQDGELISAEEAKAIAIKEVGDQSNVTEIDLDTDDGLSIYELELNVNGVEYDVDINAVTKEVIKVEKD</sequence>
<feature type="signal peptide" evidence="1">
    <location>
        <begin position="1"/>
        <end position="23"/>
    </location>
</feature>